<sequence>MYIYIENNNFIPLKDIILIIEHSDFVKDKKNRDYLNKYRKKIIDLSRKEPRTIIMTNEFIYISSYTNRALKMRAEEMENLKNL</sequence>
<proteinExistence type="predicted"/>
<dbReference type="Proteomes" id="UP000000845">
    <property type="component" value="Chromosome"/>
</dbReference>
<reference evidence="1 2" key="2">
    <citation type="journal article" date="2010" name="Stand. Genomic Sci.">
        <title>Complete genome sequence of Sebaldella termitidis type strain (NCTC 11300).</title>
        <authorList>
            <person name="Harmon-Smith M."/>
            <person name="Celia L."/>
            <person name="Chertkov O."/>
            <person name="Lapidus A."/>
            <person name="Copeland A."/>
            <person name="Glavina Del Rio T."/>
            <person name="Nolan M."/>
            <person name="Lucas S."/>
            <person name="Tice H."/>
            <person name="Cheng J.F."/>
            <person name="Han C."/>
            <person name="Detter J.C."/>
            <person name="Bruce D."/>
            <person name="Goodwin L."/>
            <person name="Pitluck S."/>
            <person name="Pati A."/>
            <person name="Liolios K."/>
            <person name="Ivanova N."/>
            <person name="Mavromatis K."/>
            <person name="Mikhailova N."/>
            <person name="Chen A."/>
            <person name="Palaniappan K."/>
            <person name="Land M."/>
            <person name="Hauser L."/>
            <person name="Chang Y.J."/>
            <person name="Jeffries C.D."/>
            <person name="Brettin T."/>
            <person name="Goker M."/>
            <person name="Beck B."/>
            <person name="Bristow J."/>
            <person name="Eisen J.A."/>
            <person name="Markowitz V."/>
            <person name="Hugenholtz P."/>
            <person name="Kyrpides N.C."/>
            <person name="Klenk H.P."/>
            <person name="Chen F."/>
        </authorList>
    </citation>
    <scope>NUCLEOTIDE SEQUENCE [LARGE SCALE GENOMIC DNA]</scope>
    <source>
        <strain evidence="2">ATCC 33386 / NCTC 11300</strain>
    </source>
</reference>
<accession>D1AIT1</accession>
<dbReference type="EMBL" id="CP001739">
    <property type="protein sequence ID" value="ACZ06893.1"/>
    <property type="molecule type" value="Genomic_DNA"/>
</dbReference>
<keyword evidence="2" id="KW-1185">Reference proteome</keyword>
<dbReference type="RefSeq" id="WP_012859493.1">
    <property type="nucleotide sequence ID" value="NC_013517.1"/>
</dbReference>
<evidence type="ECO:0000313" key="2">
    <source>
        <dbReference type="Proteomes" id="UP000000845"/>
    </source>
</evidence>
<dbReference type="STRING" id="526218.Sterm_0005"/>
<dbReference type="HOGENOM" id="CLU_173118_3_0_0"/>
<protein>
    <recommendedName>
        <fullName evidence="3">DUF370 domain-containing protein</fullName>
    </recommendedName>
</protein>
<name>D1AIT1_SEBTE</name>
<dbReference type="NCBIfam" id="NF046065">
    <property type="entry name" value="MtxRegRemB"/>
    <property type="match status" value="1"/>
</dbReference>
<dbReference type="KEGG" id="str:Sterm_0005"/>
<reference evidence="2" key="1">
    <citation type="submission" date="2009-09" db="EMBL/GenBank/DDBJ databases">
        <title>The complete chromosome of Sebaldella termitidis ATCC 33386.</title>
        <authorList>
            <consortium name="US DOE Joint Genome Institute (JGI-PGF)"/>
            <person name="Lucas S."/>
            <person name="Copeland A."/>
            <person name="Lapidus A."/>
            <person name="Glavina del Rio T."/>
            <person name="Dalin E."/>
            <person name="Tice H."/>
            <person name="Bruce D."/>
            <person name="Goodwin L."/>
            <person name="Pitluck S."/>
            <person name="Kyrpides N."/>
            <person name="Mavromatis K."/>
            <person name="Ivanova N."/>
            <person name="Mikhailova N."/>
            <person name="Sims D."/>
            <person name="Meincke L."/>
            <person name="Brettin T."/>
            <person name="Detter J.C."/>
            <person name="Han C."/>
            <person name="Larimer F."/>
            <person name="Land M."/>
            <person name="Hauser L."/>
            <person name="Markowitz V."/>
            <person name="Cheng J.F."/>
            <person name="Hugenholtz P."/>
            <person name="Woyke T."/>
            <person name="Wu D."/>
            <person name="Eisen J.A."/>
        </authorList>
    </citation>
    <scope>NUCLEOTIDE SEQUENCE [LARGE SCALE GENOMIC DNA]</scope>
    <source>
        <strain evidence="2">ATCC 33386 / NCTC 11300</strain>
    </source>
</reference>
<dbReference type="AlphaFoldDB" id="D1AIT1"/>
<dbReference type="eggNOG" id="ENOG5033M19">
    <property type="taxonomic scope" value="Bacteria"/>
</dbReference>
<organism evidence="1 2">
    <name type="scientific">Sebaldella termitidis (strain ATCC 33386 / NCTC 11300)</name>
    <dbReference type="NCBI Taxonomy" id="526218"/>
    <lineage>
        <taxon>Bacteria</taxon>
        <taxon>Fusobacteriati</taxon>
        <taxon>Fusobacteriota</taxon>
        <taxon>Fusobacteriia</taxon>
        <taxon>Fusobacteriales</taxon>
        <taxon>Leptotrichiaceae</taxon>
        <taxon>Sebaldella</taxon>
    </lineage>
</organism>
<evidence type="ECO:0000313" key="1">
    <source>
        <dbReference type="EMBL" id="ACZ06893.1"/>
    </source>
</evidence>
<gene>
    <name evidence="1" type="ordered locus">Sterm_0005</name>
</gene>
<evidence type="ECO:0008006" key="3">
    <source>
        <dbReference type="Google" id="ProtNLM"/>
    </source>
</evidence>